<name>A0ABW0UDF5_9STRE</name>
<dbReference type="NCBIfam" id="NF038065">
    <property type="entry name" value="Pr6Pr"/>
    <property type="match status" value="1"/>
</dbReference>
<keyword evidence="1" id="KW-0812">Transmembrane</keyword>
<evidence type="ECO:0000256" key="1">
    <source>
        <dbReference type="SAM" id="Phobius"/>
    </source>
</evidence>
<dbReference type="RefSeq" id="WP_156805759.1">
    <property type="nucleotide sequence ID" value="NZ_JBHSOJ010000016.1"/>
</dbReference>
<evidence type="ECO:0000313" key="3">
    <source>
        <dbReference type="Proteomes" id="UP001596110"/>
    </source>
</evidence>
<keyword evidence="1" id="KW-1133">Transmembrane helix</keyword>
<proteinExistence type="predicted"/>
<reference evidence="3" key="1">
    <citation type="journal article" date="2019" name="Int. J. Syst. Evol. Microbiol.">
        <title>The Global Catalogue of Microorganisms (GCM) 10K type strain sequencing project: providing services to taxonomists for standard genome sequencing and annotation.</title>
        <authorList>
            <consortium name="The Broad Institute Genomics Platform"/>
            <consortium name="The Broad Institute Genome Sequencing Center for Infectious Disease"/>
            <person name="Wu L."/>
            <person name="Ma J."/>
        </authorList>
    </citation>
    <scope>NUCLEOTIDE SEQUENCE [LARGE SCALE GENOMIC DNA]</scope>
    <source>
        <strain evidence="3">DT43</strain>
    </source>
</reference>
<dbReference type="Proteomes" id="UP001596110">
    <property type="component" value="Unassembled WGS sequence"/>
</dbReference>
<feature type="transmembrane region" description="Helical" evidence="1">
    <location>
        <begin position="7"/>
        <end position="25"/>
    </location>
</feature>
<accession>A0ABW0UDF5</accession>
<sequence length="212" mass="23940">MAKVQFYRFIVALCGVIGVGMQIYQDGFGMLLYYTVISNILVFSFLFYLIGWEGKNGSINHSSKLLRSKGAVTMAIMITAVVYHFMLAPLAEPHAYWNIRNFLVHYIAPIGFILDTLIIDKKNSYRWFDPLTWTSFPLGYFAFAIFNGMVLQLPIPGAKDSPYAYFFINVNKFGLQKVLINSLIIASAYVVGGYLLLLVKKLVGANCKETVR</sequence>
<feature type="transmembrane region" description="Helical" evidence="1">
    <location>
        <begin position="131"/>
        <end position="155"/>
    </location>
</feature>
<feature type="transmembrane region" description="Helical" evidence="1">
    <location>
        <begin position="175"/>
        <end position="199"/>
    </location>
</feature>
<keyword evidence="1" id="KW-0472">Membrane</keyword>
<dbReference type="InterPro" id="IPR049713">
    <property type="entry name" value="Pr6Pr-like"/>
</dbReference>
<evidence type="ECO:0000313" key="2">
    <source>
        <dbReference type="EMBL" id="MFC5630859.1"/>
    </source>
</evidence>
<feature type="transmembrane region" description="Helical" evidence="1">
    <location>
        <begin position="31"/>
        <end position="50"/>
    </location>
</feature>
<dbReference type="EMBL" id="JBHSOJ010000016">
    <property type="protein sequence ID" value="MFC5630859.1"/>
    <property type="molecule type" value="Genomic_DNA"/>
</dbReference>
<protein>
    <submittedName>
        <fullName evidence="2">Pr6Pr family membrane protein</fullName>
    </submittedName>
</protein>
<keyword evidence="3" id="KW-1185">Reference proteome</keyword>
<feature type="transmembrane region" description="Helical" evidence="1">
    <location>
        <begin position="103"/>
        <end position="119"/>
    </location>
</feature>
<comment type="caution">
    <text evidence="2">The sequence shown here is derived from an EMBL/GenBank/DDBJ whole genome shotgun (WGS) entry which is preliminary data.</text>
</comment>
<gene>
    <name evidence="2" type="ORF">ACFPQ3_04475</name>
</gene>
<organism evidence="2 3">
    <name type="scientific">Streptococcus caledonicus</name>
    <dbReference type="NCBI Taxonomy" id="2614158"/>
    <lineage>
        <taxon>Bacteria</taxon>
        <taxon>Bacillati</taxon>
        <taxon>Bacillota</taxon>
        <taxon>Bacilli</taxon>
        <taxon>Lactobacillales</taxon>
        <taxon>Streptococcaceae</taxon>
        <taxon>Streptococcus</taxon>
    </lineage>
</organism>
<feature type="transmembrane region" description="Helical" evidence="1">
    <location>
        <begin position="71"/>
        <end position="91"/>
    </location>
</feature>